<dbReference type="VEuPathDB" id="FungiDB:MAPG_09369"/>
<sequence>MQFKALFIFALPVLAAPAPIMRQAEAVELAARDDTVAVAEEGHLEKREIITGIVTTIAISVGSELAVRAARASINLIKNIKGWTSAREQFTKATVDDMWANNPDPAKYPAVICNNVGYELSNPSGITGLISAKLKRGPLHTDYDCFYMTKANTFQSKGHGGFINLAIKNSPSCKFTGGKKKKPSLVC</sequence>
<reference evidence="3" key="2">
    <citation type="submission" date="2010-05" db="EMBL/GenBank/DDBJ databases">
        <title>The Genome Sequence of Magnaporthe poae strain ATCC 64411.</title>
        <authorList>
            <consortium name="The Broad Institute Genome Sequencing Platform"/>
            <consortium name="Broad Institute Genome Sequencing Center for Infectious Disease"/>
            <person name="Ma L.-J."/>
            <person name="Dead R."/>
            <person name="Young S."/>
            <person name="Zeng Q."/>
            <person name="Koehrsen M."/>
            <person name="Alvarado L."/>
            <person name="Berlin A."/>
            <person name="Chapman S.B."/>
            <person name="Chen Z."/>
            <person name="Freedman E."/>
            <person name="Gellesch M."/>
            <person name="Goldberg J."/>
            <person name="Griggs A."/>
            <person name="Gujja S."/>
            <person name="Heilman E.R."/>
            <person name="Heiman D."/>
            <person name="Hepburn T."/>
            <person name="Howarth C."/>
            <person name="Jen D."/>
            <person name="Larson L."/>
            <person name="Mehta T."/>
            <person name="Neiman D."/>
            <person name="Pearson M."/>
            <person name="Roberts A."/>
            <person name="Saif S."/>
            <person name="Shea T."/>
            <person name="Shenoy N."/>
            <person name="Sisk P."/>
            <person name="Stolte C."/>
            <person name="Sykes S."/>
            <person name="Walk T."/>
            <person name="White J."/>
            <person name="Yandava C."/>
            <person name="Haas B."/>
            <person name="Nusbaum C."/>
            <person name="Birren B."/>
        </authorList>
    </citation>
    <scope>NUCLEOTIDE SEQUENCE</scope>
    <source>
        <strain evidence="3">ATCC 64411</strain>
    </source>
</reference>
<reference evidence="4" key="4">
    <citation type="journal article" date="2015" name="G3 (Bethesda)">
        <title>Genome sequences of three phytopathogenic species of the Magnaporthaceae family of fungi.</title>
        <authorList>
            <person name="Okagaki L.H."/>
            <person name="Nunes C.C."/>
            <person name="Sailsbery J."/>
            <person name="Clay B."/>
            <person name="Brown D."/>
            <person name="John T."/>
            <person name="Oh Y."/>
            <person name="Young N."/>
            <person name="Fitzgerald M."/>
            <person name="Haas B.J."/>
            <person name="Zeng Q."/>
            <person name="Young S."/>
            <person name="Adiconis X."/>
            <person name="Fan L."/>
            <person name="Levin J.Z."/>
            <person name="Mitchell T.K."/>
            <person name="Okubara P.A."/>
            <person name="Farman M.L."/>
            <person name="Kohn L.M."/>
            <person name="Birren B."/>
            <person name="Ma L.-J."/>
            <person name="Dean R.A."/>
        </authorList>
    </citation>
    <scope>NUCLEOTIDE SEQUENCE</scope>
    <source>
        <strain evidence="4">ATCC 64411 / 73-15</strain>
    </source>
</reference>
<dbReference type="OrthoDB" id="3478218at2759"/>
<dbReference type="eggNOG" id="ENOG502SB2X">
    <property type="taxonomic scope" value="Eukaryota"/>
</dbReference>
<dbReference type="OMA" id="ACYNKAF"/>
<dbReference type="EnsemblFungi" id="MAPG_09369T0">
    <property type="protein sequence ID" value="MAPG_09369T0"/>
    <property type="gene ID" value="MAPG_09369"/>
</dbReference>
<evidence type="ECO:0000313" key="4">
    <source>
        <dbReference type="EnsemblFungi" id="MAPG_09369T0"/>
    </source>
</evidence>
<dbReference type="EMBL" id="ADBL01002393">
    <property type="status" value="NOT_ANNOTATED_CDS"/>
    <property type="molecule type" value="Genomic_DNA"/>
</dbReference>
<evidence type="ECO:0000313" key="3">
    <source>
        <dbReference type="EMBL" id="KLU90844.1"/>
    </source>
</evidence>
<keyword evidence="5" id="KW-1185">Reference proteome</keyword>
<dbReference type="Pfam" id="PF25411">
    <property type="entry name" value="DUF7888"/>
    <property type="match status" value="1"/>
</dbReference>
<feature type="domain" description="DUF7888" evidence="2">
    <location>
        <begin position="50"/>
        <end position="178"/>
    </location>
</feature>
<dbReference type="STRING" id="644358.A0A0C4E9S2"/>
<reference evidence="4" key="5">
    <citation type="submission" date="2015-06" db="UniProtKB">
        <authorList>
            <consortium name="EnsemblFungi"/>
        </authorList>
    </citation>
    <scope>IDENTIFICATION</scope>
    <source>
        <strain evidence="4">ATCC 64411</strain>
    </source>
</reference>
<accession>A0A0C4E9S2</accession>
<dbReference type="AlphaFoldDB" id="A0A0C4E9S2"/>
<reference evidence="3" key="3">
    <citation type="submission" date="2011-03" db="EMBL/GenBank/DDBJ databases">
        <title>Annotation of Magnaporthe poae ATCC 64411.</title>
        <authorList>
            <person name="Ma L.-J."/>
            <person name="Dead R."/>
            <person name="Young S.K."/>
            <person name="Zeng Q."/>
            <person name="Gargeya S."/>
            <person name="Fitzgerald M."/>
            <person name="Haas B."/>
            <person name="Abouelleil A."/>
            <person name="Alvarado L."/>
            <person name="Arachchi H.M."/>
            <person name="Berlin A."/>
            <person name="Brown A."/>
            <person name="Chapman S.B."/>
            <person name="Chen Z."/>
            <person name="Dunbar C."/>
            <person name="Freedman E."/>
            <person name="Gearin G."/>
            <person name="Gellesch M."/>
            <person name="Goldberg J."/>
            <person name="Griggs A."/>
            <person name="Gujja S."/>
            <person name="Heiman D."/>
            <person name="Howarth C."/>
            <person name="Larson L."/>
            <person name="Lui A."/>
            <person name="MacDonald P.J.P."/>
            <person name="Mehta T."/>
            <person name="Montmayeur A."/>
            <person name="Murphy C."/>
            <person name="Neiman D."/>
            <person name="Pearson M."/>
            <person name="Priest M."/>
            <person name="Roberts A."/>
            <person name="Saif S."/>
            <person name="Shea T."/>
            <person name="Shenoy N."/>
            <person name="Sisk P."/>
            <person name="Stolte C."/>
            <person name="Sykes S."/>
            <person name="Yandava C."/>
            <person name="Wortman J."/>
            <person name="Nusbaum C."/>
            <person name="Birren B."/>
        </authorList>
    </citation>
    <scope>NUCLEOTIDE SEQUENCE</scope>
    <source>
        <strain evidence="3">ATCC 64411</strain>
    </source>
</reference>
<dbReference type="PANTHER" id="PTHR40845:SF1">
    <property type="match status" value="1"/>
</dbReference>
<dbReference type="PANTHER" id="PTHR40845">
    <property type="match status" value="1"/>
</dbReference>
<name>A0A0C4E9S2_MAGP6</name>
<organism evidence="4 5">
    <name type="scientific">Magnaporthiopsis poae (strain ATCC 64411 / 73-15)</name>
    <name type="common">Kentucky bluegrass fungus</name>
    <name type="synonym">Magnaporthe poae</name>
    <dbReference type="NCBI Taxonomy" id="644358"/>
    <lineage>
        <taxon>Eukaryota</taxon>
        <taxon>Fungi</taxon>
        <taxon>Dikarya</taxon>
        <taxon>Ascomycota</taxon>
        <taxon>Pezizomycotina</taxon>
        <taxon>Sordariomycetes</taxon>
        <taxon>Sordariomycetidae</taxon>
        <taxon>Magnaporthales</taxon>
        <taxon>Magnaporthaceae</taxon>
        <taxon>Magnaporthiopsis</taxon>
    </lineage>
</organism>
<keyword evidence="1" id="KW-0732">Signal</keyword>
<protein>
    <recommendedName>
        <fullName evidence="2">DUF7888 domain-containing protein</fullName>
    </recommendedName>
</protein>
<dbReference type="EMBL" id="GL876976">
    <property type="protein sequence ID" value="KLU90844.1"/>
    <property type="molecule type" value="Genomic_DNA"/>
</dbReference>
<evidence type="ECO:0000256" key="1">
    <source>
        <dbReference type="SAM" id="SignalP"/>
    </source>
</evidence>
<dbReference type="Proteomes" id="UP000011715">
    <property type="component" value="Unassembled WGS sequence"/>
</dbReference>
<evidence type="ECO:0000313" key="5">
    <source>
        <dbReference type="Proteomes" id="UP000011715"/>
    </source>
</evidence>
<dbReference type="InterPro" id="IPR057210">
    <property type="entry name" value="DUF7888"/>
</dbReference>
<gene>
    <name evidence="3" type="ORF">MAPG_09369</name>
</gene>
<feature type="signal peptide" evidence="1">
    <location>
        <begin position="1"/>
        <end position="15"/>
    </location>
</feature>
<proteinExistence type="predicted"/>
<feature type="chain" id="PRO_5011847314" description="DUF7888 domain-containing protein" evidence="1">
    <location>
        <begin position="16"/>
        <end position="187"/>
    </location>
</feature>
<reference evidence="5" key="1">
    <citation type="submission" date="2010-05" db="EMBL/GenBank/DDBJ databases">
        <title>The genome sequence of Magnaporthe poae strain ATCC 64411.</title>
        <authorList>
            <person name="Ma L.-J."/>
            <person name="Dead R."/>
            <person name="Young S."/>
            <person name="Zeng Q."/>
            <person name="Koehrsen M."/>
            <person name="Alvarado L."/>
            <person name="Berlin A."/>
            <person name="Chapman S.B."/>
            <person name="Chen Z."/>
            <person name="Freedman E."/>
            <person name="Gellesch M."/>
            <person name="Goldberg J."/>
            <person name="Griggs A."/>
            <person name="Gujja S."/>
            <person name="Heilman E.R."/>
            <person name="Heiman D."/>
            <person name="Hepburn T."/>
            <person name="Howarth C."/>
            <person name="Jen D."/>
            <person name="Larson L."/>
            <person name="Mehta T."/>
            <person name="Neiman D."/>
            <person name="Pearson M."/>
            <person name="Roberts A."/>
            <person name="Saif S."/>
            <person name="Shea T."/>
            <person name="Shenoy N."/>
            <person name="Sisk P."/>
            <person name="Stolte C."/>
            <person name="Sykes S."/>
            <person name="Walk T."/>
            <person name="White J."/>
            <person name="Yandava C."/>
            <person name="Haas B."/>
            <person name="Nusbaum C."/>
            <person name="Birren B."/>
        </authorList>
    </citation>
    <scope>NUCLEOTIDE SEQUENCE [LARGE SCALE GENOMIC DNA]</scope>
    <source>
        <strain evidence="5">ATCC 64411 / 73-15</strain>
    </source>
</reference>
<evidence type="ECO:0000259" key="2">
    <source>
        <dbReference type="Pfam" id="PF25411"/>
    </source>
</evidence>